<accession>A0A0E9TUR7</accession>
<dbReference type="AlphaFoldDB" id="A0A0E9TUR7"/>
<sequence>MISSPSKCNNSKTMHFCKHSQLPPGGSVESFKMLLG</sequence>
<name>A0A0E9TUR7_ANGAN</name>
<evidence type="ECO:0000313" key="1">
    <source>
        <dbReference type="EMBL" id="JAH56468.1"/>
    </source>
</evidence>
<dbReference type="EMBL" id="GBXM01052109">
    <property type="protein sequence ID" value="JAH56468.1"/>
    <property type="molecule type" value="Transcribed_RNA"/>
</dbReference>
<reference evidence="1" key="1">
    <citation type="submission" date="2014-11" db="EMBL/GenBank/DDBJ databases">
        <authorList>
            <person name="Amaro Gonzalez C."/>
        </authorList>
    </citation>
    <scope>NUCLEOTIDE SEQUENCE</scope>
</reference>
<proteinExistence type="predicted"/>
<organism evidence="1">
    <name type="scientific">Anguilla anguilla</name>
    <name type="common">European freshwater eel</name>
    <name type="synonym">Muraena anguilla</name>
    <dbReference type="NCBI Taxonomy" id="7936"/>
    <lineage>
        <taxon>Eukaryota</taxon>
        <taxon>Metazoa</taxon>
        <taxon>Chordata</taxon>
        <taxon>Craniata</taxon>
        <taxon>Vertebrata</taxon>
        <taxon>Euteleostomi</taxon>
        <taxon>Actinopterygii</taxon>
        <taxon>Neopterygii</taxon>
        <taxon>Teleostei</taxon>
        <taxon>Anguilliformes</taxon>
        <taxon>Anguillidae</taxon>
        <taxon>Anguilla</taxon>
    </lineage>
</organism>
<protein>
    <submittedName>
        <fullName evidence="1">Uncharacterized protein</fullName>
    </submittedName>
</protein>
<reference evidence="1" key="2">
    <citation type="journal article" date="2015" name="Fish Shellfish Immunol.">
        <title>Early steps in the European eel (Anguilla anguilla)-Vibrio vulnificus interaction in the gills: Role of the RtxA13 toxin.</title>
        <authorList>
            <person name="Callol A."/>
            <person name="Pajuelo D."/>
            <person name="Ebbesson L."/>
            <person name="Teles M."/>
            <person name="MacKenzie S."/>
            <person name="Amaro C."/>
        </authorList>
    </citation>
    <scope>NUCLEOTIDE SEQUENCE</scope>
</reference>